<gene>
    <name evidence="1" type="ORF">N47_E43350</name>
</gene>
<dbReference type="AlphaFoldDB" id="E1YL40"/>
<proteinExistence type="predicted"/>
<protein>
    <submittedName>
        <fullName evidence="1">Uncharacterized protein</fullName>
    </submittedName>
</protein>
<dbReference type="EMBL" id="FR695877">
    <property type="protein sequence ID" value="CBX30823.1"/>
    <property type="molecule type" value="Genomic_DNA"/>
</dbReference>
<sequence>MPSILEIELDILVKRFESYSPPLTVDTPLSVDKVSKVSSEIKEGEIDIKTIICPNPGCEMNDKAGEGKI</sequence>
<accession>E1YL40</accession>
<reference evidence="1" key="1">
    <citation type="journal article" date="2011" name="Environ. Microbiol.">
        <title>Genomic insights into the metabolic potential of the polycyclic aromatic hydrocarbon degrading sulfate-reducing Deltaproteobacterium N47.</title>
        <authorList>
            <person name="Bergmann F."/>
            <person name="Selesi D."/>
            <person name="Weinmaier T."/>
            <person name="Tischler P."/>
            <person name="Rattei T."/>
            <person name="Meckenstock R.U."/>
        </authorList>
    </citation>
    <scope>NUCLEOTIDE SEQUENCE</scope>
</reference>
<evidence type="ECO:0000313" key="1">
    <source>
        <dbReference type="EMBL" id="CBX30823.1"/>
    </source>
</evidence>
<organism evidence="1">
    <name type="scientific">uncultured Desulfobacterium sp</name>
    <dbReference type="NCBI Taxonomy" id="201089"/>
    <lineage>
        <taxon>Bacteria</taxon>
        <taxon>Pseudomonadati</taxon>
        <taxon>Thermodesulfobacteriota</taxon>
        <taxon>Desulfobacteria</taxon>
        <taxon>Desulfobacterales</taxon>
        <taxon>Desulfobacteriaceae</taxon>
        <taxon>Desulfobacterium</taxon>
        <taxon>environmental samples</taxon>
    </lineage>
</organism>
<name>E1YL40_9BACT</name>